<feature type="compositionally biased region" description="Basic and acidic residues" evidence="1">
    <location>
        <begin position="41"/>
        <end position="56"/>
    </location>
</feature>
<protein>
    <submittedName>
        <fullName evidence="2">Uncharacterized protein</fullName>
    </submittedName>
</protein>
<feature type="region of interest" description="Disordered" evidence="1">
    <location>
        <begin position="163"/>
        <end position="241"/>
    </location>
</feature>
<dbReference type="AlphaFoldDB" id="A0A0H2RRD4"/>
<evidence type="ECO:0000313" key="3">
    <source>
        <dbReference type="Proteomes" id="UP000053477"/>
    </source>
</evidence>
<dbReference type="InParanoid" id="A0A0H2RRD4"/>
<feature type="compositionally biased region" description="Basic and acidic residues" evidence="1">
    <location>
        <begin position="84"/>
        <end position="94"/>
    </location>
</feature>
<sequence length="241" mass="26728">MSSSTHAPVDKPTIKDTPPHIKDSDAVPEPDTTKPPSSSDLDDKLAKLDLSTDSKDTPTTTTEDAPKVDEEVKPPLDSAAASEGEEKKLEKDGVDAAQQQQQQKGPKKTPTKPYVNPDRFLTGGSPREKLSPEELEKKIARIRENNEKIKQRQLTIQADEDAFKATQSAEIKKQAQNKKIQEGINRNREQNAQRKMERMNNREWDSNKKRPGPGQKDKVPAQGQTTSQGKDAERAPATNTT</sequence>
<reference evidence="2 3" key="1">
    <citation type="submission" date="2015-04" db="EMBL/GenBank/DDBJ databases">
        <title>Complete genome sequence of Schizopora paradoxa KUC8140, a cosmopolitan wood degrader in East Asia.</title>
        <authorList>
            <consortium name="DOE Joint Genome Institute"/>
            <person name="Min B."/>
            <person name="Park H."/>
            <person name="Jang Y."/>
            <person name="Kim J.-J."/>
            <person name="Kim K.H."/>
            <person name="Pangilinan J."/>
            <person name="Lipzen A."/>
            <person name="Riley R."/>
            <person name="Grigoriev I.V."/>
            <person name="Spatafora J.W."/>
            <person name="Choi I.-G."/>
        </authorList>
    </citation>
    <scope>NUCLEOTIDE SEQUENCE [LARGE SCALE GENOMIC DNA]</scope>
    <source>
        <strain evidence="2 3">KUC8140</strain>
    </source>
</reference>
<dbReference type="Proteomes" id="UP000053477">
    <property type="component" value="Unassembled WGS sequence"/>
</dbReference>
<evidence type="ECO:0000313" key="2">
    <source>
        <dbReference type="EMBL" id="KLO12023.1"/>
    </source>
</evidence>
<feature type="compositionally biased region" description="Basic and acidic residues" evidence="1">
    <location>
        <begin position="64"/>
        <end position="74"/>
    </location>
</feature>
<dbReference type="OrthoDB" id="2402960at2759"/>
<dbReference type="EMBL" id="KQ085987">
    <property type="protein sequence ID" value="KLO12023.1"/>
    <property type="molecule type" value="Genomic_DNA"/>
</dbReference>
<organism evidence="2 3">
    <name type="scientific">Schizopora paradoxa</name>
    <dbReference type="NCBI Taxonomy" id="27342"/>
    <lineage>
        <taxon>Eukaryota</taxon>
        <taxon>Fungi</taxon>
        <taxon>Dikarya</taxon>
        <taxon>Basidiomycota</taxon>
        <taxon>Agaricomycotina</taxon>
        <taxon>Agaricomycetes</taxon>
        <taxon>Hymenochaetales</taxon>
        <taxon>Schizoporaceae</taxon>
        <taxon>Schizopora</taxon>
    </lineage>
</organism>
<keyword evidence="3" id="KW-1185">Reference proteome</keyword>
<evidence type="ECO:0000256" key="1">
    <source>
        <dbReference type="SAM" id="MobiDB-lite"/>
    </source>
</evidence>
<gene>
    <name evidence="2" type="ORF">SCHPADRAFT_443436</name>
</gene>
<proteinExistence type="predicted"/>
<name>A0A0H2RRD4_9AGAM</name>
<feature type="compositionally biased region" description="Basic and acidic residues" evidence="1">
    <location>
        <begin position="179"/>
        <end position="208"/>
    </location>
</feature>
<accession>A0A0H2RRD4</accession>
<feature type="compositionally biased region" description="Basic and acidic residues" evidence="1">
    <location>
        <begin position="8"/>
        <end position="25"/>
    </location>
</feature>
<feature type="compositionally biased region" description="Basic and acidic residues" evidence="1">
    <location>
        <begin position="126"/>
        <end position="135"/>
    </location>
</feature>
<dbReference type="STRING" id="27342.A0A0H2RRD4"/>
<feature type="region of interest" description="Disordered" evidence="1">
    <location>
        <begin position="1"/>
        <end position="135"/>
    </location>
</feature>